<dbReference type="InterPro" id="IPR039514">
    <property type="entry name" value="6GAL-like"/>
</dbReference>
<comment type="caution">
    <text evidence="4">The sequence shown here is derived from an EMBL/GenBank/DDBJ whole genome shotgun (WGS) entry which is preliminary data.</text>
</comment>
<evidence type="ECO:0000259" key="3">
    <source>
        <dbReference type="Pfam" id="PF14587"/>
    </source>
</evidence>
<evidence type="ECO:0000256" key="1">
    <source>
        <dbReference type="SAM" id="MobiDB-lite"/>
    </source>
</evidence>
<dbReference type="GeneID" id="63717752"/>
<dbReference type="InterPro" id="IPR039743">
    <property type="entry name" value="6GAL/EXGAL"/>
</dbReference>
<evidence type="ECO:0000313" key="4">
    <source>
        <dbReference type="EMBL" id="KYK58096.1"/>
    </source>
</evidence>
<keyword evidence="2" id="KW-0732">Signal</keyword>
<dbReference type="InterPro" id="IPR017853">
    <property type="entry name" value="GH"/>
</dbReference>
<dbReference type="EMBL" id="LAYC01000002">
    <property type="protein sequence ID" value="KYK58096.1"/>
    <property type="molecule type" value="Genomic_DNA"/>
</dbReference>
<dbReference type="RefSeq" id="XP_040657448.1">
    <property type="nucleotide sequence ID" value="XM_040802415.1"/>
</dbReference>
<accession>A0A151GLX4</accession>
<dbReference type="PANTHER" id="PTHR42767:SF1">
    <property type="entry name" value="ENDO-BETA-1,6-GALACTANASE-LIKE DOMAIN-CONTAINING PROTEIN"/>
    <property type="match status" value="1"/>
</dbReference>
<feature type="signal peptide" evidence="2">
    <location>
        <begin position="1"/>
        <end position="22"/>
    </location>
</feature>
<feature type="domain" description="Endo-beta-1,6-galactanase-like" evidence="3">
    <location>
        <begin position="118"/>
        <end position="382"/>
    </location>
</feature>
<dbReference type="SUPFAM" id="SSF51445">
    <property type="entry name" value="(Trans)glycosidases"/>
    <property type="match status" value="1"/>
</dbReference>
<name>A0A151GLX4_DRECN</name>
<keyword evidence="5" id="KW-1185">Reference proteome</keyword>
<dbReference type="Gene3D" id="3.20.20.80">
    <property type="entry name" value="Glycosidases"/>
    <property type="match status" value="1"/>
</dbReference>
<feature type="region of interest" description="Disordered" evidence="1">
    <location>
        <begin position="51"/>
        <end position="74"/>
    </location>
</feature>
<dbReference type="PANTHER" id="PTHR42767">
    <property type="entry name" value="ENDO-BETA-1,6-GALACTANASE"/>
    <property type="match status" value="1"/>
</dbReference>
<organism evidence="4 5">
    <name type="scientific">Drechmeria coniospora</name>
    <name type="common">Nematophagous fungus</name>
    <name type="synonym">Meria coniospora</name>
    <dbReference type="NCBI Taxonomy" id="98403"/>
    <lineage>
        <taxon>Eukaryota</taxon>
        <taxon>Fungi</taxon>
        <taxon>Dikarya</taxon>
        <taxon>Ascomycota</taxon>
        <taxon>Pezizomycotina</taxon>
        <taxon>Sordariomycetes</taxon>
        <taxon>Hypocreomycetidae</taxon>
        <taxon>Hypocreales</taxon>
        <taxon>Ophiocordycipitaceae</taxon>
        <taxon>Drechmeria</taxon>
    </lineage>
</organism>
<reference evidence="4 5" key="1">
    <citation type="journal article" date="2016" name="Sci. Rep.">
        <title>Insights into Adaptations to a Near-Obligate Nematode Endoparasitic Lifestyle from the Finished Genome of Drechmeria coniospora.</title>
        <authorList>
            <person name="Zhang L."/>
            <person name="Zhou Z."/>
            <person name="Guo Q."/>
            <person name="Fokkens L."/>
            <person name="Miskei M."/>
            <person name="Pocsi I."/>
            <person name="Zhang W."/>
            <person name="Chen M."/>
            <person name="Wang L."/>
            <person name="Sun Y."/>
            <person name="Donzelli B.G."/>
            <person name="Gibson D.M."/>
            <person name="Nelson D.R."/>
            <person name="Luo J.G."/>
            <person name="Rep M."/>
            <person name="Liu H."/>
            <person name="Yang S."/>
            <person name="Wang J."/>
            <person name="Krasnoff S.B."/>
            <person name="Xu Y."/>
            <person name="Molnar I."/>
            <person name="Lin M."/>
        </authorList>
    </citation>
    <scope>NUCLEOTIDE SEQUENCE [LARGE SCALE GENOMIC DNA]</scope>
    <source>
        <strain evidence="4 5">ARSEF 6962</strain>
    </source>
</reference>
<proteinExistence type="predicted"/>
<gene>
    <name evidence="4" type="ORF">DCS_05109</name>
</gene>
<evidence type="ECO:0000313" key="5">
    <source>
        <dbReference type="Proteomes" id="UP000076580"/>
    </source>
</evidence>
<dbReference type="AlphaFoldDB" id="A0A151GLX4"/>
<dbReference type="GO" id="GO:0004553">
    <property type="term" value="F:hydrolase activity, hydrolyzing O-glycosyl compounds"/>
    <property type="evidence" value="ECO:0007669"/>
    <property type="project" value="InterPro"/>
</dbReference>
<dbReference type="InParanoid" id="A0A151GLX4"/>
<sequence>MRRDVVLASLLGLLAHCLPSTGQEESVSCSASTATYETQFRDDLQQFGVQATIGPPDHPIETPGGALDDNDDDDGYDRKLYDSQAEKVEAVKLAAVPKTKPKPAAAEVKKSLVLDPSSNFGKWEGWGTSLSWWAKAFGDRDDLANLFFSKNTQKINGKSLPGLGLNIARYNAGASSDKGYHGYTMQRSPNARQSRLIDGYWLNWQSRNPASSSWDWTVDANQRSMLKKAKAAGANTFELFSVSPMWWMTYSHNPSGSVPAGLTDNLQSWNYDAHAIYLSSIAQHARDNWGIDFHSIEPFNEPSTHWQGDKGKQEGCYFEYGTMGKVLAELKEKMKNRGLTSLITGVDANKYDVAIATWQNLDGSSRQTIEKINVHGYQYTAGDRNALYSIAKKNGKVLWQSEYGDNDATGKQMCTCILLDFAKLHPTAWVQWQAVDGKSWGLLFGDHEKKKLGDANMKYFVLAQFSRHVRQGMRILAAPDDNTMAAYDASAKKLVIVAANWDVARTLVFDLSKFSAAGTDGSVVPRWSTQPEGGDQYVAYKDLKLTKDKLVAKFSADQIQTFEIEGVKL</sequence>
<dbReference type="STRING" id="98403.A0A151GLX4"/>
<protein>
    <submittedName>
        <fullName evidence="4">Endo-beta-1,6-galactanase</fullName>
    </submittedName>
</protein>
<evidence type="ECO:0000256" key="2">
    <source>
        <dbReference type="SAM" id="SignalP"/>
    </source>
</evidence>
<dbReference type="Pfam" id="PF14587">
    <property type="entry name" value="Glyco_hydr_30_2"/>
    <property type="match status" value="1"/>
</dbReference>
<feature type="chain" id="PRO_5007580724" evidence="2">
    <location>
        <begin position="23"/>
        <end position="569"/>
    </location>
</feature>
<dbReference type="Proteomes" id="UP000076580">
    <property type="component" value="Chromosome 02"/>
</dbReference>